<sequence>MVYNRTERKTLHRKNWLCIPEVMGNFICISGKTMETFCKSGFCIHFHGSMYKACRMFWTGFRPSQRVKWARELKNEGARVVSSHTFIDPESTDLGFLKE</sequence>
<name>A0AA86VYI0_9FABA</name>
<protein>
    <submittedName>
        <fullName evidence="1">Uncharacterized protein</fullName>
    </submittedName>
</protein>
<evidence type="ECO:0000313" key="1">
    <source>
        <dbReference type="EMBL" id="CAJ1951941.1"/>
    </source>
</evidence>
<keyword evidence="2" id="KW-1185">Reference proteome</keyword>
<dbReference type="AlphaFoldDB" id="A0AA86VYI0"/>
<gene>
    <name evidence="1" type="ORF">AYBTSS11_LOCUS15035</name>
</gene>
<accession>A0AA86VYI0</accession>
<proteinExistence type="predicted"/>
<organism evidence="1 2">
    <name type="scientific">Sphenostylis stenocarpa</name>
    <dbReference type="NCBI Taxonomy" id="92480"/>
    <lineage>
        <taxon>Eukaryota</taxon>
        <taxon>Viridiplantae</taxon>
        <taxon>Streptophyta</taxon>
        <taxon>Embryophyta</taxon>
        <taxon>Tracheophyta</taxon>
        <taxon>Spermatophyta</taxon>
        <taxon>Magnoliopsida</taxon>
        <taxon>eudicotyledons</taxon>
        <taxon>Gunneridae</taxon>
        <taxon>Pentapetalae</taxon>
        <taxon>rosids</taxon>
        <taxon>fabids</taxon>
        <taxon>Fabales</taxon>
        <taxon>Fabaceae</taxon>
        <taxon>Papilionoideae</taxon>
        <taxon>50 kb inversion clade</taxon>
        <taxon>NPAAA clade</taxon>
        <taxon>indigoferoid/millettioid clade</taxon>
        <taxon>Phaseoleae</taxon>
        <taxon>Sphenostylis</taxon>
    </lineage>
</organism>
<dbReference type="Proteomes" id="UP001189624">
    <property type="component" value="Chromosome 4"/>
</dbReference>
<dbReference type="EMBL" id="OY731401">
    <property type="protein sequence ID" value="CAJ1951941.1"/>
    <property type="molecule type" value="Genomic_DNA"/>
</dbReference>
<reference evidence="1" key="1">
    <citation type="submission" date="2023-10" db="EMBL/GenBank/DDBJ databases">
        <authorList>
            <person name="Domelevo Entfellner J.-B."/>
        </authorList>
    </citation>
    <scope>NUCLEOTIDE SEQUENCE</scope>
</reference>
<dbReference type="Gramene" id="rna-AYBTSS11_LOCUS15035">
    <property type="protein sequence ID" value="CAJ1951941.1"/>
    <property type="gene ID" value="gene-AYBTSS11_LOCUS15035"/>
</dbReference>
<evidence type="ECO:0000313" key="2">
    <source>
        <dbReference type="Proteomes" id="UP001189624"/>
    </source>
</evidence>